<organism evidence="3 4">
    <name type="scientific">Pleurodeles waltl</name>
    <name type="common">Iberian ribbed newt</name>
    <dbReference type="NCBI Taxonomy" id="8319"/>
    <lineage>
        <taxon>Eukaryota</taxon>
        <taxon>Metazoa</taxon>
        <taxon>Chordata</taxon>
        <taxon>Craniata</taxon>
        <taxon>Vertebrata</taxon>
        <taxon>Euteleostomi</taxon>
        <taxon>Amphibia</taxon>
        <taxon>Batrachia</taxon>
        <taxon>Caudata</taxon>
        <taxon>Salamandroidea</taxon>
        <taxon>Salamandridae</taxon>
        <taxon>Pleurodelinae</taxon>
        <taxon>Pleurodeles</taxon>
    </lineage>
</organism>
<dbReference type="AlphaFoldDB" id="A0AAV7LWL7"/>
<name>A0AAV7LWL7_PLEWA</name>
<dbReference type="EMBL" id="JANPWB010000014">
    <property type="protein sequence ID" value="KAJ1095557.1"/>
    <property type="molecule type" value="Genomic_DNA"/>
</dbReference>
<feature type="compositionally biased region" description="Basic and acidic residues" evidence="2">
    <location>
        <begin position="77"/>
        <end position="112"/>
    </location>
</feature>
<evidence type="ECO:0000313" key="3">
    <source>
        <dbReference type="EMBL" id="KAJ1095557.1"/>
    </source>
</evidence>
<evidence type="ECO:0000256" key="2">
    <source>
        <dbReference type="SAM" id="MobiDB-lite"/>
    </source>
</evidence>
<feature type="coiled-coil region" evidence="1">
    <location>
        <begin position="141"/>
        <end position="168"/>
    </location>
</feature>
<accession>A0AAV7LWL7</accession>
<comment type="caution">
    <text evidence="3">The sequence shown here is derived from an EMBL/GenBank/DDBJ whole genome shotgun (WGS) entry which is preliminary data.</text>
</comment>
<reference evidence="3" key="1">
    <citation type="journal article" date="2022" name="bioRxiv">
        <title>Sequencing and chromosome-scale assembly of the giantPleurodeles waltlgenome.</title>
        <authorList>
            <person name="Brown T."/>
            <person name="Elewa A."/>
            <person name="Iarovenko S."/>
            <person name="Subramanian E."/>
            <person name="Araus A.J."/>
            <person name="Petzold A."/>
            <person name="Susuki M."/>
            <person name="Suzuki K.-i.T."/>
            <person name="Hayashi T."/>
            <person name="Toyoda A."/>
            <person name="Oliveira C."/>
            <person name="Osipova E."/>
            <person name="Leigh N.D."/>
            <person name="Simon A."/>
            <person name="Yun M.H."/>
        </authorList>
    </citation>
    <scope>NUCLEOTIDE SEQUENCE</scope>
    <source>
        <strain evidence="3">20211129_DDA</strain>
        <tissue evidence="3">Liver</tissue>
    </source>
</reference>
<sequence length="202" mass="21986">MPGRQLGLAGSSAKAAECEELELALHLPAATENGGTPRGQALAAAGILGNSDRPCGEGAGHQWERGPFLPYLRPPPKRPDLATSIEKDDTGQHRPSYEKSRPQERSGGDGRHYCKRHVGTTGNQEHPPCGGDQDPTLQDILQAITASREILERKIDALATDLTILRDDHRRLSEKVSTTGKQVKEILPKINDTTKNMSKMEK</sequence>
<evidence type="ECO:0000313" key="4">
    <source>
        <dbReference type="Proteomes" id="UP001066276"/>
    </source>
</evidence>
<protein>
    <submittedName>
        <fullName evidence="3">Uncharacterized protein</fullName>
    </submittedName>
</protein>
<proteinExistence type="predicted"/>
<keyword evidence="4" id="KW-1185">Reference proteome</keyword>
<dbReference type="Proteomes" id="UP001066276">
    <property type="component" value="Chromosome 10"/>
</dbReference>
<evidence type="ECO:0000256" key="1">
    <source>
        <dbReference type="SAM" id="Coils"/>
    </source>
</evidence>
<keyword evidence="1" id="KW-0175">Coiled coil</keyword>
<gene>
    <name evidence="3" type="ORF">NDU88_000719</name>
</gene>
<feature type="region of interest" description="Disordered" evidence="2">
    <location>
        <begin position="53"/>
        <end position="133"/>
    </location>
</feature>